<dbReference type="PANTHER" id="PTHR13754:SF18">
    <property type="entry name" value="7,8-DIHYDROPTERIN-6-METHYL-4-(BETA-D-RIBOFURANOSYL)-AMINOBENZENE-5'-PHOSPHATE SYNTHASE"/>
    <property type="match status" value="1"/>
</dbReference>
<dbReference type="OrthoDB" id="7773at2157"/>
<dbReference type="AlphaFoldDB" id="Q8TPG6"/>
<evidence type="ECO:0000313" key="3">
    <source>
        <dbReference type="Proteomes" id="UP000002487"/>
    </source>
</evidence>
<dbReference type="Pfam" id="PF12706">
    <property type="entry name" value="Lactamase_B_2"/>
    <property type="match status" value="1"/>
</dbReference>
<dbReference type="SUPFAM" id="SSF56281">
    <property type="entry name" value="Metallo-hydrolase/oxidoreductase"/>
    <property type="match status" value="1"/>
</dbReference>
<dbReference type="EMBL" id="AE010299">
    <property type="protein sequence ID" value="AAM05350.1"/>
    <property type="molecule type" value="Genomic_DNA"/>
</dbReference>
<dbReference type="KEGG" id="mac:MA_1946"/>
<proteinExistence type="predicted"/>
<reference evidence="2 3" key="1">
    <citation type="journal article" date="2002" name="Genome Res.">
        <title>The genome of Methanosarcina acetivorans reveals extensive metabolic and physiological diversity.</title>
        <authorList>
            <person name="Galagan J.E."/>
            <person name="Nusbaum C."/>
            <person name="Roy A."/>
            <person name="Endrizzi M.G."/>
            <person name="Macdonald P."/>
            <person name="FitzHugh W."/>
            <person name="Calvo S."/>
            <person name="Engels R."/>
            <person name="Smirnov S."/>
            <person name="Atnoor D."/>
            <person name="Brown A."/>
            <person name="Allen N."/>
            <person name="Naylor J."/>
            <person name="Stange-Thomann N."/>
            <person name="DeArellano K."/>
            <person name="Johnson R."/>
            <person name="Linton L."/>
            <person name="McEwan P."/>
            <person name="McKernan K."/>
            <person name="Talamas J."/>
            <person name="Tirrell A."/>
            <person name="Ye W."/>
            <person name="Zimmer A."/>
            <person name="Barber R.D."/>
            <person name="Cann I."/>
            <person name="Graham D.E."/>
            <person name="Grahame D.A."/>
            <person name="Guss A."/>
            <person name="Hedderich R."/>
            <person name="Ingram-Smith C."/>
            <person name="Kuettner C.H."/>
            <person name="Krzycki J.A."/>
            <person name="Leigh J.A."/>
            <person name="Li W."/>
            <person name="Liu J."/>
            <person name="Mukhopadhyay B."/>
            <person name="Reeve J.N."/>
            <person name="Smith K."/>
            <person name="Springer T.A."/>
            <person name="Umayam L.A."/>
            <person name="White O."/>
            <person name="White R.H."/>
            <person name="de Macario E.C."/>
            <person name="Ferry J.G."/>
            <person name="Jarrell K.F."/>
            <person name="Jing H."/>
            <person name="Macario A.J.L."/>
            <person name="Paulsen I."/>
            <person name="Pritchett M."/>
            <person name="Sowers K.R."/>
            <person name="Swanson R.V."/>
            <person name="Zinder S.H."/>
            <person name="Lander E."/>
            <person name="Metcalf W.W."/>
            <person name="Birren B."/>
        </authorList>
    </citation>
    <scope>NUCLEOTIDE SEQUENCE [LARGE SCALE GENOMIC DNA]</scope>
    <source>
        <strain evidence="3">ATCC 35395 / DSM 2834 / JCM 12185 / C2A</strain>
    </source>
</reference>
<dbReference type="Proteomes" id="UP000002487">
    <property type="component" value="Chromosome"/>
</dbReference>
<dbReference type="InterPro" id="IPR001279">
    <property type="entry name" value="Metallo-B-lactamas"/>
</dbReference>
<dbReference type="InterPro" id="IPR052926">
    <property type="entry name" value="Metallo-beta-lactamase_dom"/>
</dbReference>
<dbReference type="PhylomeDB" id="Q8TPG6"/>
<sequence>MNELNIREADRLEITVLMDNYTDIFLIESTDVCRRPQIPFFPQMLFAEHGFSCLIKVWAGNEEHTVLMDAAVTPANLFNNAELLKADLGRIEAVALSHGHPDHFLGLVDLLKFVSKEQGKEVPLVLHPDAFLERRFNIPVIGHPVILPSLDEGDLKGAGADIIKSEKASPIANGLIHTTGEVERKIPFEKGFPWAEAKVDGKWLTDPFLDDQGLVIKLKGKGLVVISGCAHAGIINTVEYAKKMAGTDKVHAVLGGFHLTGRLFDPIIQPTIDEMKRISPDHIVPMHCTGWKAINRFAEEMPEQFILNSVGTTYVFGGNP</sequence>
<feature type="domain" description="Metallo-beta-lactamase" evidence="1">
    <location>
        <begin position="64"/>
        <end position="129"/>
    </location>
</feature>
<dbReference type="Gene3D" id="3.60.15.10">
    <property type="entry name" value="Ribonuclease Z/Hydroxyacylglutathione hydrolase-like"/>
    <property type="match status" value="1"/>
</dbReference>
<dbReference type="EnsemblBacteria" id="AAM05350">
    <property type="protein sequence ID" value="AAM05350"/>
    <property type="gene ID" value="MA_1946"/>
</dbReference>
<gene>
    <name evidence="2" type="primary">dhpS</name>
    <name evidence="2" type="ordered locus">MA_1946</name>
</gene>
<dbReference type="InParanoid" id="Q8TPG6"/>
<dbReference type="FunCoup" id="Q8TPG6">
    <property type="interactions" value="94"/>
</dbReference>
<dbReference type="PANTHER" id="PTHR13754">
    <property type="entry name" value="METALLO-BETA-LACTAMASE SUPERFAMILY PROTEIN"/>
    <property type="match status" value="1"/>
</dbReference>
<evidence type="ECO:0000313" key="2">
    <source>
        <dbReference type="EMBL" id="AAM05350.1"/>
    </source>
</evidence>
<keyword evidence="3" id="KW-1185">Reference proteome</keyword>
<dbReference type="STRING" id="188937.MA_1946"/>
<dbReference type="SMR" id="Q8TPG6"/>
<dbReference type="HOGENOM" id="CLU_036012_2_0_2"/>
<dbReference type="GeneID" id="1473835"/>
<evidence type="ECO:0000259" key="1">
    <source>
        <dbReference type="Pfam" id="PF12706"/>
    </source>
</evidence>
<protein>
    <submittedName>
        <fullName evidence="2">Dihydropteroate synthase</fullName>
    </submittedName>
</protein>
<dbReference type="InterPro" id="IPR041712">
    <property type="entry name" value="DHPS-like_MBL-fold"/>
</dbReference>
<dbReference type="InterPro" id="IPR036866">
    <property type="entry name" value="RibonucZ/Hydroxyglut_hydro"/>
</dbReference>
<name>Q8TPG6_METAC</name>
<accession>Q8TPG6</accession>
<dbReference type="CDD" id="cd07713">
    <property type="entry name" value="DHPS-like_MBL-fold"/>
    <property type="match status" value="1"/>
</dbReference>
<organism evidence="2 3">
    <name type="scientific">Methanosarcina acetivorans (strain ATCC 35395 / DSM 2834 / JCM 12185 / C2A)</name>
    <dbReference type="NCBI Taxonomy" id="188937"/>
    <lineage>
        <taxon>Archaea</taxon>
        <taxon>Methanobacteriati</taxon>
        <taxon>Methanobacteriota</taxon>
        <taxon>Stenosarchaea group</taxon>
        <taxon>Methanomicrobia</taxon>
        <taxon>Methanosarcinales</taxon>
        <taxon>Methanosarcinaceae</taxon>
        <taxon>Methanosarcina</taxon>
    </lineage>
</organism>
<dbReference type="GO" id="GO:0016740">
    <property type="term" value="F:transferase activity"/>
    <property type="evidence" value="ECO:0000318"/>
    <property type="project" value="GO_Central"/>
</dbReference>
<dbReference type="RefSeq" id="WP_011021942.1">
    <property type="nucleotide sequence ID" value="NC_003552.1"/>
</dbReference>